<comment type="function">
    <text evidence="1 11">Catalyzes the methylthiolation of N6-threonylcarbamoyladenosine (t(6)A), leading to the formation of 2-methylthio-N6-threonylcarbamoyladenosine (ms(2)t(6)A) at position 37 in tRNAs that read codons beginning with adenine.</text>
</comment>
<protein>
    <recommendedName>
        <fullName evidence="11">tRNA-t(6)A37 methylthiotransferase</fullName>
        <ecNumber evidence="11">2.8.4.5</ecNumber>
    </recommendedName>
</protein>
<evidence type="ECO:0000256" key="5">
    <source>
        <dbReference type="ARBA" id="ARBA00022691"/>
    </source>
</evidence>
<evidence type="ECO:0000256" key="7">
    <source>
        <dbReference type="ARBA" id="ARBA00022723"/>
    </source>
</evidence>
<keyword evidence="7 11" id="KW-0479">Metal-binding</keyword>
<dbReference type="OrthoDB" id="372134at2157"/>
<dbReference type="NCBIfam" id="TIGR01578">
    <property type="entry name" value="MiaB-like-B"/>
    <property type="match status" value="1"/>
</dbReference>
<dbReference type="Proteomes" id="UP000509594">
    <property type="component" value="Chromosome"/>
</dbReference>
<dbReference type="InterPro" id="IPR006638">
    <property type="entry name" value="Elp3/MiaA/NifB-like_rSAM"/>
</dbReference>
<organism evidence="15 16">
    <name type="scientific">Methanolobus zinderi</name>
    <dbReference type="NCBI Taxonomy" id="536044"/>
    <lineage>
        <taxon>Archaea</taxon>
        <taxon>Methanobacteriati</taxon>
        <taxon>Methanobacteriota</taxon>
        <taxon>Stenosarchaea group</taxon>
        <taxon>Methanomicrobia</taxon>
        <taxon>Methanosarcinales</taxon>
        <taxon>Methanosarcinaceae</taxon>
        <taxon>Methanolobus</taxon>
    </lineage>
</organism>
<evidence type="ECO:0000259" key="12">
    <source>
        <dbReference type="PROSITE" id="PS50926"/>
    </source>
</evidence>
<name>A0A7D5E6U2_9EURY</name>
<dbReference type="RefSeq" id="WP_176964302.1">
    <property type="nucleotide sequence ID" value="NZ_CP058215.1"/>
</dbReference>
<keyword evidence="9 11" id="KW-0411">Iron-sulfur</keyword>
<dbReference type="InterPro" id="IPR007197">
    <property type="entry name" value="rSAM"/>
</dbReference>
<keyword evidence="3 11" id="KW-0004">4Fe-4S</keyword>
<dbReference type="InterPro" id="IPR058240">
    <property type="entry name" value="rSAM_sf"/>
</dbReference>
<dbReference type="Gene3D" id="3.80.30.20">
    <property type="entry name" value="tm_1862 like domain"/>
    <property type="match status" value="1"/>
</dbReference>
<evidence type="ECO:0000259" key="14">
    <source>
        <dbReference type="PROSITE" id="PS51918"/>
    </source>
</evidence>
<evidence type="ECO:0000256" key="2">
    <source>
        <dbReference type="ARBA" id="ARBA00008616"/>
    </source>
</evidence>
<dbReference type="NCBIfam" id="TIGR00089">
    <property type="entry name" value="MiaB/RimO family radical SAM methylthiotransferase"/>
    <property type="match status" value="1"/>
</dbReference>
<dbReference type="InterPro" id="IPR023404">
    <property type="entry name" value="rSAM_horseshoe"/>
</dbReference>
<keyword evidence="5 11" id="KW-0949">S-adenosyl-L-methionine</keyword>
<evidence type="ECO:0000256" key="8">
    <source>
        <dbReference type="ARBA" id="ARBA00023004"/>
    </source>
</evidence>
<dbReference type="InterPro" id="IPR006466">
    <property type="entry name" value="MiaB-like_arc_euk"/>
</dbReference>
<evidence type="ECO:0000256" key="11">
    <source>
        <dbReference type="RuleBase" id="RU368081"/>
    </source>
</evidence>
<evidence type="ECO:0000256" key="4">
    <source>
        <dbReference type="ARBA" id="ARBA00022679"/>
    </source>
</evidence>
<comment type="cofactor">
    <cofactor evidence="11">
        <name>[4Fe-4S] cluster</name>
        <dbReference type="ChEBI" id="CHEBI:49883"/>
    </cofactor>
    <text evidence="11">Binds 1 or 2 [4Fe-4S] cluster. One cluster is coordinated with 3 cysteines and an exchangeable S-adenosyl-L-methionine.</text>
</comment>
<keyword evidence="4 11" id="KW-0808">Transferase</keyword>
<dbReference type="GeneID" id="55820538"/>
<dbReference type="CDD" id="cd01335">
    <property type="entry name" value="Radical_SAM"/>
    <property type="match status" value="1"/>
</dbReference>
<dbReference type="GO" id="GO:0051539">
    <property type="term" value="F:4 iron, 4 sulfur cluster binding"/>
    <property type="evidence" value="ECO:0007669"/>
    <property type="project" value="UniProtKB-UniRule"/>
</dbReference>
<evidence type="ECO:0000259" key="13">
    <source>
        <dbReference type="PROSITE" id="PS51449"/>
    </source>
</evidence>
<gene>
    <name evidence="15" type="ORF">HWN40_02645</name>
</gene>
<reference evidence="15 16" key="1">
    <citation type="submission" date="2020-06" db="EMBL/GenBank/DDBJ databases">
        <title>Methanolobus halotolerans sp. nov., isolated from a saline lake Tus in Siberia.</title>
        <authorList>
            <person name="Shen Y."/>
            <person name="Chen S.-C."/>
            <person name="Lai M.-C."/>
            <person name="Huang H.-H."/>
            <person name="Chiu H.-H."/>
            <person name="Tang S.-L."/>
            <person name="Rogozin D.Y."/>
            <person name="Degermendzhy A.G."/>
        </authorList>
    </citation>
    <scope>NUCLEOTIDE SEQUENCE [LARGE SCALE GENOMIC DNA]</scope>
    <source>
        <strain evidence="15 16">DSM 21339</strain>
    </source>
</reference>
<dbReference type="KEGG" id="mzi:HWN40_02645"/>
<dbReference type="SFLD" id="SFLDS00029">
    <property type="entry name" value="Radical_SAM"/>
    <property type="match status" value="1"/>
</dbReference>
<evidence type="ECO:0000256" key="3">
    <source>
        <dbReference type="ARBA" id="ARBA00022485"/>
    </source>
</evidence>
<evidence type="ECO:0000313" key="15">
    <source>
        <dbReference type="EMBL" id="QLC49239.1"/>
    </source>
</evidence>
<dbReference type="InterPro" id="IPR013848">
    <property type="entry name" value="Methylthiotransferase_N"/>
</dbReference>
<evidence type="ECO:0000256" key="9">
    <source>
        <dbReference type="ARBA" id="ARBA00023014"/>
    </source>
</evidence>
<dbReference type="PROSITE" id="PS51918">
    <property type="entry name" value="RADICAL_SAM"/>
    <property type="match status" value="1"/>
</dbReference>
<evidence type="ECO:0000256" key="6">
    <source>
        <dbReference type="ARBA" id="ARBA00022694"/>
    </source>
</evidence>
<dbReference type="PROSITE" id="PS51449">
    <property type="entry name" value="MTTASE_N"/>
    <property type="match status" value="1"/>
</dbReference>
<dbReference type="PANTHER" id="PTHR11918:SF45">
    <property type="entry name" value="THREONYLCARBAMOYLADENOSINE TRNA METHYLTHIOTRANSFERASE"/>
    <property type="match status" value="1"/>
</dbReference>
<dbReference type="GO" id="GO:0046872">
    <property type="term" value="F:metal ion binding"/>
    <property type="evidence" value="ECO:0007669"/>
    <property type="project" value="UniProtKB-UniRule"/>
</dbReference>
<dbReference type="Pfam" id="PF00919">
    <property type="entry name" value="UPF0004"/>
    <property type="match status" value="1"/>
</dbReference>
<dbReference type="Pfam" id="PF04055">
    <property type="entry name" value="Radical_SAM"/>
    <property type="match status" value="1"/>
</dbReference>
<dbReference type="SMART" id="SM00729">
    <property type="entry name" value="Elp3"/>
    <property type="match status" value="1"/>
</dbReference>
<feature type="domain" description="MTTase N-terminal" evidence="13">
    <location>
        <begin position="1"/>
        <end position="110"/>
    </location>
</feature>
<dbReference type="PROSITE" id="PS50926">
    <property type="entry name" value="TRAM"/>
    <property type="match status" value="1"/>
</dbReference>
<keyword evidence="16" id="KW-1185">Reference proteome</keyword>
<comment type="catalytic activity">
    <reaction evidence="10 11">
        <text>N(6)-L-threonylcarbamoyladenosine(37) in tRNA + (sulfur carrier)-SH + AH2 + 2 S-adenosyl-L-methionine = 2-methylsulfanyl-N(6)-L-threonylcarbamoyladenosine(37) in tRNA + (sulfur carrier)-H + 5'-deoxyadenosine + L-methionine + A + S-adenosyl-L-homocysteine + 2 H(+)</text>
        <dbReference type="Rhea" id="RHEA:37075"/>
        <dbReference type="Rhea" id="RHEA-COMP:10163"/>
        <dbReference type="Rhea" id="RHEA-COMP:11092"/>
        <dbReference type="Rhea" id="RHEA-COMP:14737"/>
        <dbReference type="Rhea" id="RHEA-COMP:14739"/>
        <dbReference type="ChEBI" id="CHEBI:13193"/>
        <dbReference type="ChEBI" id="CHEBI:15378"/>
        <dbReference type="ChEBI" id="CHEBI:17319"/>
        <dbReference type="ChEBI" id="CHEBI:17499"/>
        <dbReference type="ChEBI" id="CHEBI:29917"/>
        <dbReference type="ChEBI" id="CHEBI:57844"/>
        <dbReference type="ChEBI" id="CHEBI:57856"/>
        <dbReference type="ChEBI" id="CHEBI:59789"/>
        <dbReference type="ChEBI" id="CHEBI:64428"/>
        <dbReference type="ChEBI" id="CHEBI:74418"/>
        <dbReference type="ChEBI" id="CHEBI:74420"/>
        <dbReference type="EC" id="2.8.4.5"/>
    </reaction>
</comment>
<dbReference type="InterPro" id="IPR002792">
    <property type="entry name" value="TRAM_dom"/>
</dbReference>
<evidence type="ECO:0000256" key="1">
    <source>
        <dbReference type="ARBA" id="ARBA00002399"/>
    </source>
</evidence>
<dbReference type="GO" id="GO:0035598">
    <property type="term" value="F:tRNA (N(6)-L-threonylcarbamoyladenosine(37)-C(2))-methylthiotransferase activity"/>
    <property type="evidence" value="ECO:0007669"/>
    <property type="project" value="UniProtKB-UniRule"/>
</dbReference>
<dbReference type="AlphaFoldDB" id="A0A7D5E6U2"/>
<dbReference type="EMBL" id="CP058215">
    <property type="protein sequence ID" value="QLC49239.1"/>
    <property type="molecule type" value="Genomic_DNA"/>
</dbReference>
<dbReference type="EC" id="2.8.4.5" evidence="11"/>
<evidence type="ECO:0000313" key="16">
    <source>
        <dbReference type="Proteomes" id="UP000509594"/>
    </source>
</evidence>
<dbReference type="PANTHER" id="PTHR11918">
    <property type="entry name" value="RADICAL SAM PROTEINS"/>
    <property type="match status" value="1"/>
</dbReference>
<evidence type="ECO:0000256" key="10">
    <source>
        <dbReference type="ARBA" id="ARBA00051661"/>
    </source>
</evidence>
<dbReference type="InterPro" id="IPR005839">
    <property type="entry name" value="Methylthiotransferase"/>
</dbReference>
<proteinExistence type="inferred from homology"/>
<dbReference type="InterPro" id="IPR038135">
    <property type="entry name" value="Methylthiotransferase_N_sf"/>
</dbReference>
<accession>A0A7D5E6U2</accession>
<keyword evidence="8 11" id="KW-0408">Iron</keyword>
<keyword evidence="6 11" id="KW-0819">tRNA processing</keyword>
<feature type="domain" description="TRAM" evidence="12">
    <location>
        <begin position="364"/>
        <end position="429"/>
    </location>
</feature>
<sequence length="429" mass="48390">MKVHVSTYGCSASQASAEIMKAAIRDSKHSLVPEKDADVLLINTCTVKYSTEQKILHKIRQAGELGKEVIVAGCMPEVQLDDILAQNPEAHILGVNSISKVSQILDSLDSGKKGTQFFQQEPEGFQNVARMRFNPNIHICQLSQGCNYSCAYCIVSIARGKLRSFEPEEILEDIKSAISEGCREIWLTSQDNGQYGADRDVLLPELLNMICRIPGDFKVRVGMMNPFSVIPILDDLLDAFENEKVYKLLHLPIQSASDSVLERMNRYHSIEEANNVIRSFRERFDDLTLFTDIIVGYPDESEEDLLKTRQWIEEFRPDKVNISRYTPRPLTKALEYRQIDSRIIVSRSNELHELCEKIKLDTKNSMIGREFTVFLSKEAKQQGMMARTASYLPVVIPECSPDSGASPGTFCRVSIYDATPGYFLGNIIS</sequence>
<dbReference type="SFLD" id="SFLDG01082">
    <property type="entry name" value="B12-binding_domain_containing"/>
    <property type="match status" value="1"/>
</dbReference>
<dbReference type="FunFam" id="3.40.50.12160:FF:000003">
    <property type="entry name" value="CDK5 regulatory subunit-associated protein 1"/>
    <property type="match status" value="1"/>
</dbReference>
<comment type="similarity">
    <text evidence="2 11">Belongs to the methylthiotransferase family. CDKAL1 subfamily.</text>
</comment>
<feature type="domain" description="Radical SAM core" evidence="14">
    <location>
        <begin position="132"/>
        <end position="361"/>
    </location>
</feature>
<dbReference type="FunFam" id="3.80.30.20:FF:000002">
    <property type="entry name" value="threonylcarbamoyladenosine tRNA methylthiotransferase isoform X2"/>
    <property type="match status" value="1"/>
</dbReference>
<dbReference type="SUPFAM" id="SSF102114">
    <property type="entry name" value="Radical SAM enzymes"/>
    <property type="match status" value="1"/>
</dbReference>
<dbReference type="Gene3D" id="3.40.50.12160">
    <property type="entry name" value="Methylthiotransferase, N-terminal domain"/>
    <property type="match status" value="1"/>
</dbReference>